<dbReference type="SUPFAM" id="SSF51182">
    <property type="entry name" value="RmlC-like cupins"/>
    <property type="match status" value="1"/>
</dbReference>
<proteinExistence type="predicted"/>
<gene>
    <name evidence="2" type="ORF">GCM10023320_05350</name>
</gene>
<dbReference type="Proteomes" id="UP001500804">
    <property type="component" value="Unassembled WGS sequence"/>
</dbReference>
<keyword evidence="3" id="KW-1185">Reference proteome</keyword>
<protein>
    <recommendedName>
        <fullName evidence="1">Cupin type-2 domain-containing protein</fullName>
    </recommendedName>
</protein>
<name>A0ABP9NAJ7_9PSEU</name>
<dbReference type="InterPro" id="IPR014710">
    <property type="entry name" value="RmlC-like_jellyroll"/>
</dbReference>
<dbReference type="CDD" id="cd02234">
    <property type="entry name" value="cupin_BLR7677-like"/>
    <property type="match status" value="1"/>
</dbReference>
<sequence length="133" mass="14163">MQSSNSLLTPLGHQPLPPVPDGAEVATALVELPPGDPGTPPHRHSGPVYGYVTEGAIVFELEGEPERVIRAGEAFWEPGGDVIHYQAGNAVADEWSRFVVVMLHAPGAPVLTIVDGAELAQRRHLRAPRPVEA</sequence>
<dbReference type="InterPro" id="IPR011051">
    <property type="entry name" value="RmlC_Cupin_sf"/>
</dbReference>
<dbReference type="RefSeq" id="WP_345602975.1">
    <property type="nucleotide sequence ID" value="NZ_BAABJO010000002.1"/>
</dbReference>
<dbReference type="InterPro" id="IPR013096">
    <property type="entry name" value="Cupin_2"/>
</dbReference>
<dbReference type="PANTHER" id="PTHR38599">
    <property type="entry name" value="CUPIN DOMAIN PROTEIN (AFU_ORTHOLOGUE AFUA_3G13620)"/>
    <property type="match status" value="1"/>
</dbReference>
<dbReference type="Pfam" id="PF07883">
    <property type="entry name" value="Cupin_2"/>
    <property type="match status" value="1"/>
</dbReference>
<dbReference type="PANTHER" id="PTHR38599:SF1">
    <property type="entry name" value="CUPIN DOMAIN PROTEIN (AFU_ORTHOLOGUE AFUA_3G13620)"/>
    <property type="match status" value="1"/>
</dbReference>
<organism evidence="2 3">
    <name type="scientific">Pseudonocardia adelaidensis</name>
    <dbReference type="NCBI Taxonomy" id="648754"/>
    <lineage>
        <taxon>Bacteria</taxon>
        <taxon>Bacillati</taxon>
        <taxon>Actinomycetota</taxon>
        <taxon>Actinomycetes</taxon>
        <taxon>Pseudonocardiales</taxon>
        <taxon>Pseudonocardiaceae</taxon>
        <taxon>Pseudonocardia</taxon>
    </lineage>
</organism>
<reference evidence="3" key="1">
    <citation type="journal article" date="2019" name="Int. J. Syst. Evol. Microbiol.">
        <title>The Global Catalogue of Microorganisms (GCM) 10K type strain sequencing project: providing services to taxonomists for standard genome sequencing and annotation.</title>
        <authorList>
            <consortium name="The Broad Institute Genomics Platform"/>
            <consortium name="The Broad Institute Genome Sequencing Center for Infectious Disease"/>
            <person name="Wu L."/>
            <person name="Ma J."/>
        </authorList>
    </citation>
    <scope>NUCLEOTIDE SEQUENCE [LARGE SCALE GENOMIC DNA]</scope>
    <source>
        <strain evidence="3">JCM 18302</strain>
    </source>
</reference>
<feature type="domain" description="Cupin type-2" evidence="1">
    <location>
        <begin position="29"/>
        <end position="84"/>
    </location>
</feature>
<dbReference type="Gene3D" id="2.60.120.10">
    <property type="entry name" value="Jelly Rolls"/>
    <property type="match status" value="1"/>
</dbReference>
<evidence type="ECO:0000259" key="1">
    <source>
        <dbReference type="Pfam" id="PF07883"/>
    </source>
</evidence>
<evidence type="ECO:0000313" key="3">
    <source>
        <dbReference type="Proteomes" id="UP001500804"/>
    </source>
</evidence>
<evidence type="ECO:0000313" key="2">
    <source>
        <dbReference type="EMBL" id="GAA5111856.1"/>
    </source>
</evidence>
<dbReference type="EMBL" id="BAABJO010000002">
    <property type="protein sequence ID" value="GAA5111856.1"/>
    <property type="molecule type" value="Genomic_DNA"/>
</dbReference>
<accession>A0ABP9NAJ7</accession>
<comment type="caution">
    <text evidence="2">The sequence shown here is derived from an EMBL/GenBank/DDBJ whole genome shotgun (WGS) entry which is preliminary data.</text>
</comment>